<keyword evidence="1" id="KW-0472">Membrane</keyword>
<keyword evidence="1" id="KW-0812">Transmembrane</keyword>
<feature type="transmembrane region" description="Helical" evidence="1">
    <location>
        <begin position="40"/>
        <end position="57"/>
    </location>
</feature>
<protein>
    <submittedName>
        <fullName evidence="2">Uncharacterized protein</fullName>
    </submittedName>
</protein>
<accession>A0A8S5NLR0</accession>
<dbReference type="EMBL" id="BK015199">
    <property type="protein sequence ID" value="DAD95741.1"/>
    <property type="molecule type" value="Genomic_DNA"/>
</dbReference>
<keyword evidence="1" id="KW-1133">Transmembrane helix</keyword>
<organism evidence="2">
    <name type="scientific">Myoviridae sp. ctkOm7</name>
    <dbReference type="NCBI Taxonomy" id="2826690"/>
    <lineage>
        <taxon>Viruses</taxon>
        <taxon>Duplodnaviria</taxon>
        <taxon>Heunggongvirae</taxon>
        <taxon>Uroviricota</taxon>
        <taxon>Caudoviricetes</taxon>
    </lineage>
</organism>
<evidence type="ECO:0000256" key="1">
    <source>
        <dbReference type="SAM" id="Phobius"/>
    </source>
</evidence>
<evidence type="ECO:0000313" key="2">
    <source>
        <dbReference type="EMBL" id="DAD95741.1"/>
    </source>
</evidence>
<reference evidence="2" key="1">
    <citation type="journal article" date="2021" name="Proc. Natl. Acad. Sci. U.S.A.">
        <title>A Catalog of Tens of Thousands of Viruses from Human Metagenomes Reveals Hidden Associations with Chronic Diseases.</title>
        <authorList>
            <person name="Tisza M.J."/>
            <person name="Buck C.B."/>
        </authorList>
    </citation>
    <scope>NUCLEOTIDE SEQUENCE</scope>
    <source>
        <strain evidence="2">CtkOm7</strain>
    </source>
</reference>
<name>A0A8S5NLR0_9CAUD</name>
<sequence>MRHKKKSRLAAAELLAVLMVTAVVFVKSRGYALAWRGYEAVGGEFMLLLLPIIYYEAKRIILDYVADFVALYRHSED</sequence>
<proteinExistence type="predicted"/>